<accession>A0ABZ2L4F5</accession>
<dbReference type="EMBL" id="CP089983">
    <property type="protein sequence ID" value="WXB04681.1"/>
    <property type="molecule type" value="Genomic_DNA"/>
</dbReference>
<dbReference type="InterPro" id="IPR027417">
    <property type="entry name" value="P-loop_NTPase"/>
</dbReference>
<sequence>MTLFPPRPRGMKGRARELATLVKMVSAAAPTRLALVGPGGSGKSMLAAALGYGLLHRFAQIHWFRTAAWDFRTVAEMLALRFGTPREREALVPGLRRWLSREEHLIVLDNHEDDRAMSRLLQELANTRATFILTARRCLLSGVLVYPVTAPLVTTGRNAFPRVGALTRLLRWNPLALDIANAIVETGAASVAELTAYLTSHGVGVVAVMEHEDDLPEVALLVGWAWQHLAPASRRVLAVLASVEGDHVDRDSLARLARLGASEGEACARALAALTAWHLVQEPFSGRYTLHAVVRHAVRKRATVPLRRVFEHYVAMLEQHPERIDLEQTHLFAAMDFAHREGDLAGMLRIEELLLHLEEGQGT</sequence>
<organism evidence="1 2">
    <name type="scientific">Pendulispora rubella</name>
    <dbReference type="NCBI Taxonomy" id="2741070"/>
    <lineage>
        <taxon>Bacteria</taxon>
        <taxon>Pseudomonadati</taxon>
        <taxon>Myxococcota</taxon>
        <taxon>Myxococcia</taxon>
        <taxon>Myxococcales</taxon>
        <taxon>Sorangiineae</taxon>
        <taxon>Pendulisporaceae</taxon>
        <taxon>Pendulispora</taxon>
    </lineage>
</organism>
<dbReference type="Proteomes" id="UP001374803">
    <property type="component" value="Chromosome"/>
</dbReference>
<dbReference type="PANTHER" id="PTHR47691">
    <property type="entry name" value="REGULATOR-RELATED"/>
    <property type="match status" value="1"/>
</dbReference>
<name>A0ABZ2L4F5_9BACT</name>
<keyword evidence="2" id="KW-1185">Reference proteome</keyword>
<gene>
    <name evidence="1" type="ORF">LVJ94_48280</name>
</gene>
<evidence type="ECO:0000313" key="1">
    <source>
        <dbReference type="EMBL" id="WXB04681.1"/>
    </source>
</evidence>
<evidence type="ECO:0008006" key="3">
    <source>
        <dbReference type="Google" id="ProtNLM"/>
    </source>
</evidence>
<evidence type="ECO:0000313" key="2">
    <source>
        <dbReference type="Proteomes" id="UP001374803"/>
    </source>
</evidence>
<dbReference type="RefSeq" id="WP_394834325.1">
    <property type="nucleotide sequence ID" value="NZ_CP089929.1"/>
</dbReference>
<protein>
    <recommendedName>
        <fullName evidence="3">AAA family ATPase</fullName>
    </recommendedName>
</protein>
<dbReference type="Gene3D" id="3.40.50.300">
    <property type="entry name" value="P-loop containing nucleotide triphosphate hydrolases"/>
    <property type="match status" value="1"/>
</dbReference>
<dbReference type="SUPFAM" id="SSF52540">
    <property type="entry name" value="P-loop containing nucleoside triphosphate hydrolases"/>
    <property type="match status" value="1"/>
</dbReference>
<reference evidence="1" key="1">
    <citation type="submission" date="2021-12" db="EMBL/GenBank/DDBJ databases">
        <title>Discovery of the Pendulisporaceae a myxobacterial family with distinct sporulation behavior and unique specialized metabolism.</title>
        <authorList>
            <person name="Garcia R."/>
            <person name="Popoff A."/>
            <person name="Bader C.D."/>
            <person name="Loehr J."/>
            <person name="Walesch S."/>
            <person name="Walt C."/>
            <person name="Boldt J."/>
            <person name="Bunk B."/>
            <person name="Haeckl F.J.F.P.J."/>
            <person name="Gunesch A.P."/>
            <person name="Birkelbach J."/>
            <person name="Nuebel U."/>
            <person name="Pietschmann T."/>
            <person name="Bach T."/>
            <person name="Mueller R."/>
        </authorList>
    </citation>
    <scope>NUCLEOTIDE SEQUENCE</scope>
    <source>
        <strain evidence="1">MSr11367</strain>
    </source>
</reference>
<dbReference type="PANTHER" id="PTHR47691:SF3">
    <property type="entry name" value="HTH-TYPE TRANSCRIPTIONAL REGULATOR RV0890C-RELATED"/>
    <property type="match status" value="1"/>
</dbReference>
<proteinExistence type="predicted"/>